<evidence type="ECO:0000313" key="2">
    <source>
        <dbReference type="Proteomes" id="UP000236162"/>
    </source>
</evidence>
<reference evidence="1 2" key="1">
    <citation type="submission" date="2017-04" db="EMBL/GenBank/DDBJ databases">
        <title>In vitro and in silico characterization of Lactobacillus paraplantarum D2-1, a starter culture for soymilk fermentation.</title>
        <authorList>
            <person name="Endo A."/>
            <person name="Sasaki F."/>
            <person name="Maeno S."/>
            <person name="Kanesaki Y."/>
            <person name="Kubota E."/>
            <person name="Torres G.A."/>
            <person name="Tomita S."/>
            <person name="Nakagawa J."/>
        </authorList>
    </citation>
    <scope>NUCLEOTIDE SEQUENCE [LARGE SCALE GENOMIC DNA]</scope>
    <source>
        <strain evidence="1 2">D2-1</strain>
    </source>
</reference>
<evidence type="ECO:0000313" key="1">
    <source>
        <dbReference type="EMBL" id="GBF00802.1"/>
    </source>
</evidence>
<comment type="caution">
    <text evidence="1">The sequence shown here is derived from an EMBL/GenBank/DDBJ whole genome shotgun (WGS) entry which is preliminary data.</text>
</comment>
<sequence>MRHSQLLTITNRQFRPRSADPTVIYIANYQPYWHWNLTN</sequence>
<gene>
    <name evidence="1" type="ORF">LPPLD21_00304</name>
</gene>
<proteinExistence type="predicted"/>
<name>A0ABQ0N737_9LACO</name>
<organism evidence="1 2">
    <name type="scientific">Lactiplantibacillus paraplantarum</name>
    <dbReference type="NCBI Taxonomy" id="60520"/>
    <lineage>
        <taxon>Bacteria</taxon>
        <taxon>Bacillati</taxon>
        <taxon>Bacillota</taxon>
        <taxon>Bacilli</taxon>
        <taxon>Lactobacillales</taxon>
        <taxon>Lactobacillaceae</taxon>
        <taxon>Lactiplantibacillus</taxon>
    </lineage>
</organism>
<keyword evidence="2" id="KW-1185">Reference proteome</keyword>
<dbReference type="EMBL" id="BDOR01000001">
    <property type="protein sequence ID" value="GBF00802.1"/>
    <property type="molecule type" value="Genomic_DNA"/>
</dbReference>
<protein>
    <submittedName>
        <fullName evidence="1">Uncharacterized protein</fullName>
    </submittedName>
</protein>
<accession>A0ABQ0N737</accession>
<dbReference type="Proteomes" id="UP000236162">
    <property type="component" value="Unassembled WGS sequence"/>
</dbReference>